<keyword evidence="1" id="KW-0540">Nuclease</keyword>
<reference evidence="7 8" key="1">
    <citation type="submission" date="2021-08" db="EMBL/GenBank/DDBJ databases">
        <title>Draft genome sequence of Spirulina subsalsa with high tolerance to salinity and hype-accumulation of phycocyanin.</title>
        <authorList>
            <person name="Pei H."/>
            <person name="Jiang L."/>
        </authorList>
    </citation>
    <scope>NUCLEOTIDE SEQUENCE [LARGE SCALE GENOMIC DNA]</scope>
    <source>
        <strain evidence="7 8">FACHB-351</strain>
    </source>
</reference>
<evidence type="ECO:0000259" key="6">
    <source>
        <dbReference type="Pfam" id="PF19308"/>
    </source>
</evidence>
<keyword evidence="2" id="KW-0255">Endonuclease</keyword>
<accession>A0ABT3L4Q3</accession>
<dbReference type="InterPro" id="IPR045648">
    <property type="entry name" value="CRISPR-assoc_Cas6-like_N"/>
</dbReference>
<dbReference type="InterPro" id="IPR010156">
    <property type="entry name" value="CRISPR-assoc_prot_Cas6"/>
</dbReference>
<dbReference type="Pfam" id="PF19308">
    <property type="entry name" value="CRISPR_Cas6_N"/>
    <property type="match status" value="1"/>
</dbReference>
<dbReference type="CDD" id="cd21141">
    <property type="entry name" value="Cas6_III-like"/>
    <property type="match status" value="1"/>
</dbReference>
<protein>
    <submittedName>
        <fullName evidence="7">CRISPR-associated endoribonuclease Cas6</fullName>
    </submittedName>
</protein>
<organism evidence="7 8">
    <name type="scientific">Spirulina subsalsa FACHB-351</name>
    <dbReference type="NCBI Taxonomy" id="234711"/>
    <lineage>
        <taxon>Bacteria</taxon>
        <taxon>Bacillati</taxon>
        <taxon>Cyanobacteriota</taxon>
        <taxon>Cyanophyceae</taxon>
        <taxon>Spirulinales</taxon>
        <taxon>Spirulinaceae</taxon>
        <taxon>Spirulina</taxon>
    </lineage>
</organism>
<evidence type="ECO:0000256" key="2">
    <source>
        <dbReference type="ARBA" id="ARBA00022759"/>
    </source>
</evidence>
<keyword evidence="3" id="KW-0378">Hydrolase</keyword>
<dbReference type="Proteomes" id="UP001526426">
    <property type="component" value="Unassembled WGS sequence"/>
</dbReference>
<evidence type="ECO:0000313" key="7">
    <source>
        <dbReference type="EMBL" id="MCW6036479.1"/>
    </source>
</evidence>
<gene>
    <name evidence="7" type="primary">cas6</name>
    <name evidence="7" type="ORF">K4A83_09390</name>
</gene>
<feature type="domain" description="CRISPR-associated protein Cas6 C-terminal" evidence="5">
    <location>
        <begin position="155"/>
        <end position="266"/>
    </location>
</feature>
<evidence type="ECO:0000256" key="4">
    <source>
        <dbReference type="ARBA" id="ARBA00023118"/>
    </source>
</evidence>
<keyword evidence="4" id="KW-0051">Antiviral defense</keyword>
<dbReference type="InterPro" id="IPR045747">
    <property type="entry name" value="CRISPR-assoc_prot_Cas6_N_sf"/>
</dbReference>
<dbReference type="EMBL" id="JAIHOM010000037">
    <property type="protein sequence ID" value="MCW6036479.1"/>
    <property type="molecule type" value="Genomic_DNA"/>
</dbReference>
<name>A0ABT3L4Q3_9CYAN</name>
<feature type="domain" description="CRISPR-associated protein Cas6-like N-terminal" evidence="6">
    <location>
        <begin position="1"/>
        <end position="143"/>
    </location>
</feature>
<dbReference type="InterPro" id="IPR019267">
    <property type="entry name" value="CRISPR-assoc_Cas6_C"/>
</dbReference>
<dbReference type="Gene3D" id="3.30.70.1890">
    <property type="match status" value="1"/>
</dbReference>
<dbReference type="RefSeq" id="WP_265264251.1">
    <property type="nucleotide sequence ID" value="NZ_JAIHOM010000037.1"/>
</dbReference>
<sequence length="276" mass="31289">MPYSLVLNLTPTSPIYPNFLQGRHFHALFLNLVQAVDPELSAHLHESAAHKPFSLSPLQIQSPRKLPLQWQYKDLIPPGTPCWWRVSLLDDGLFKRLTQLWLNLNPERPWHLGPADLKITSILGTPQPQQPWSNACLYEQLYEQASEDNKILAFSFATPMAFRQGKYDTAFPSPELVFNSLRSRWNKYSSVPIESLNLEAIFPSFFEVHSEMVNDGRTKFIGCVGSLTYRIFGSLDAQEIRNFNALADFALYAGVGRKTTMGMGMVRRLETGAKSA</sequence>
<keyword evidence="8" id="KW-1185">Reference proteome</keyword>
<dbReference type="NCBIfam" id="TIGR01877">
    <property type="entry name" value="cas_cas6"/>
    <property type="match status" value="1"/>
</dbReference>
<evidence type="ECO:0000256" key="3">
    <source>
        <dbReference type="ARBA" id="ARBA00022801"/>
    </source>
</evidence>
<dbReference type="Gene3D" id="3.30.70.1900">
    <property type="match status" value="1"/>
</dbReference>
<evidence type="ECO:0000259" key="5">
    <source>
        <dbReference type="Pfam" id="PF10040"/>
    </source>
</evidence>
<evidence type="ECO:0000313" key="8">
    <source>
        <dbReference type="Proteomes" id="UP001526426"/>
    </source>
</evidence>
<dbReference type="Pfam" id="PF10040">
    <property type="entry name" value="CRISPR_Cas6"/>
    <property type="match status" value="1"/>
</dbReference>
<proteinExistence type="predicted"/>
<comment type="caution">
    <text evidence="7">The sequence shown here is derived from an EMBL/GenBank/DDBJ whole genome shotgun (WGS) entry which is preliminary data.</text>
</comment>
<evidence type="ECO:0000256" key="1">
    <source>
        <dbReference type="ARBA" id="ARBA00022722"/>
    </source>
</evidence>